<dbReference type="AlphaFoldDB" id="A0A1Q8RST2"/>
<proteinExistence type="predicted"/>
<feature type="non-terminal residue" evidence="1">
    <location>
        <position position="1"/>
    </location>
</feature>
<reference evidence="1 2" key="1">
    <citation type="submission" date="2016-11" db="EMBL/GenBank/DDBJ databases">
        <title>Draft Genome Assembly of Colletotrichum chlorophyti a pathogen of herbaceous plants.</title>
        <authorList>
            <person name="Gan P."/>
            <person name="Narusaka M."/>
            <person name="Tsushima A."/>
            <person name="Narusaka Y."/>
            <person name="Takano Y."/>
            <person name="Shirasu K."/>
        </authorList>
    </citation>
    <scope>NUCLEOTIDE SEQUENCE [LARGE SCALE GENOMIC DNA]</scope>
    <source>
        <strain evidence="1 2">NTL11</strain>
    </source>
</reference>
<accession>A0A1Q8RST2</accession>
<sequence>GLGQVNVASDVKSAAGRRTRAQFGLLPAARIVLFEELVRFHGDDFGDIEAIRSGVVNERAGAVGAEDDGGGGGVCVLAVEADLGDSSPRIDRTPVRGGARRTEEVAKVRGCAHDSIVAN</sequence>
<name>A0A1Q8RST2_9PEZI</name>
<evidence type="ECO:0000313" key="2">
    <source>
        <dbReference type="Proteomes" id="UP000186583"/>
    </source>
</evidence>
<comment type="caution">
    <text evidence="1">The sequence shown here is derived from an EMBL/GenBank/DDBJ whole genome shotgun (WGS) entry which is preliminary data.</text>
</comment>
<evidence type="ECO:0000313" key="1">
    <source>
        <dbReference type="EMBL" id="OLN87364.1"/>
    </source>
</evidence>
<keyword evidence="2" id="KW-1185">Reference proteome</keyword>
<gene>
    <name evidence="1" type="ORF">CCHL11_09291</name>
</gene>
<dbReference type="Proteomes" id="UP000186583">
    <property type="component" value="Unassembled WGS sequence"/>
</dbReference>
<protein>
    <submittedName>
        <fullName evidence="1">Uncharacterized protein</fullName>
    </submittedName>
</protein>
<organism evidence="1 2">
    <name type="scientific">Colletotrichum chlorophyti</name>
    <dbReference type="NCBI Taxonomy" id="708187"/>
    <lineage>
        <taxon>Eukaryota</taxon>
        <taxon>Fungi</taxon>
        <taxon>Dikarya</taxon>
        <taxon>Ascomycota</taxon>
        <taxon>Pezizomycotina</taxon>
        <taxon>Sordariomycetes</taxon>
        <taxon>Hypocreomycetidae</taxon>
        <taxon>Glomerellales</taxon>
        <taxon>Glomerellaceae</taxon>
        <taxon>Colletotrichum</taxon>
    </lineage>
</organism>
<dbReference type="EMBL" id="MPGH01000100">
    <property type="protein sequence ID" value="OLN87364.1"/>
    <property type="molecule type" value="Genomic_DNA"/>
</dbReference>